<accession>A0A6G1K9H3</accession>
<protein>
    <submittedName>
        <fullName evidence="4">Uncharacterized protein</fullName>
    </submittedName>
</protein>
<dbReference type="EMBL" id="MU005770">
    <property type="protein sequence ID" value="KAF2709464.1"/>
    <property type="molecule type" value="Genomic_DNA"/>
</dbReference>
<evidence type="ECO:0000313" key="5">
    <source>
        <dbReference type="Proteomes" id="UP000799428"/>
    </source>
</evidence>
<name>A0A6G1K9H3_9PLEO</name>
<organism evidence="4 5">
    <name type="scientific">Pleomassaria siparia CBS 279.74</name>
    <dbReference type="NCBI Taxonomy" id="1314801"/>
    <lineage>
        <taxon>Eukaryota</taxon>
        <taxon>Fungi</taxon>
        <taxon>Dikarya</taxon>
        <taxon>Ascomycota</taxon>
        <taxon>Pezizomycotina</taxon>
        <taxon>Dothideomycetes</taxon>
        <taxon>Pleosporomycetidae</taxon>
        <taxon>Pleosporales</taxon>
        <taxon>Pleomassariaceae</taxon>
        <taxon>Pleomassaria</taxon>
    </lineage>
</organism>
<feature type="domain" description="DUF7788" evidence="3">
    <location>
        <begin position="532"/>
        <end position="761"/>
    </location>
</feature>
<evidence type="ECO:0000259" key="2">
    <source>
        <dbReference type="Pfam" id="PF11443"/>
    </source>
</evidence>
<dbReference type="OrthoDB" id="1149618at2759"/>
<dbReference type="Pfam" id="PF25043">
    <property type="entry name" value="DUF7788"/>
    <property type="match status" value="1"/>
</dbReference>
<dbReference type="PANTHER" id="PTHR31373:SF27">
    <property type="entry name" value="TROVE DOMAIN-CONTAINING PROTEIN"/>
    <property type="match status" value="1"/>
</dbReference>
<evidence type="ECO:0000259" key="3">
    <source>
        <dbReference type="Pfam" id="PF25043"/>
    </source>
</evidence>
<reference evidence="4" key="1">
    <citation type="journal article" date="2020" name="Stud. Mycol.">
        <title>101 Dothideomycetes genomes: a test case for predicting lifestyles and emergence of pathogens.</title>
        <authorList>
            <person name="Haridas S."/>
            <person name="Albert R."/>
            <person name="Binder M."/>
            <person name="Bloem J."/>
            <person name="Labutti K."/>
            <person name="Salamov A."/>
            <person name="Andreopoulos B."/>
            <person name="Baker S."/>
            <person name="Barry K."/>
            <person name="Bills G."/>
            <person name="Bluhm B."/>
            <person name="Cannon C."/>
            <person name="Castanera R."/>
            <person name="Culley D."/>
            <person name="Daum C."/>
            <person name="Ezra D."/>
            <person name="Gonzalez J."/>
            <person name="Henrissat B."/>
            <person name="Kuo A."/>
            <person name="Liang C."/>
            <person name="Lipzen A."/>
            <person name="Lutzoni F."/>
            <person name="Magnuson J."/>
            <person name="Mondo S."/>
            <person name="Nolan M."/>
            <person name="Ohm R."/>
            <person name="Pangilinan J."/>
            <person name="Park H.-J."/>
            <person name="Ramirez L."/>
            <person name="Alfaro M."/>
            <person name="Sun H."/>
            <person name="Tritt A."/>
            <person name="Yoshinaga Y."/>
            <person name="Zwiers L.-H."/>
            <person name="Turgeon B."/>
            <person name="Goodwin S."/>
            <person name="Spatafora J."/>
            <person name="Crous P."/>
            <person name="Grigoriev I."/>
        </authorList>
    </citation>
    <scope>NUCLEOTIDE SEQUENCE</scope>
    <source>
        <strain evidence="4">CBS 279.74</strain>
    </source>
</reference>
<dbReference type="InterPro" id="IPR011205">
    <property type="entry name" value="UCP015417_vWA"/>
</dbReference>
<feature type="region of interest" description="Disordered" evidence="1">
    <location>
        <begin position="300"/>
        <end position="332"/>
    </location>
</feature>
<proteinExistence type="predicted"/>
<dbReference type="InterPro" id="IPR056690">
    <property type="entry name" value="DUF7788"/>
</dbReference>
<feature type="compositionally biased region" description="Basic and acidic residues" evidence="1">
    <location>
        <begin position="302"/>
        <end position="332"/>
    </location>
</feature>
<gene>
    <name evidence="4" type="ORF">K504DRAFT_467424</name>
</gene>
<dbReference type="InterPro" id="IPR058580">
    <property type="entry name" value="DUF2828"/>
</dbReference>
<feature type="domain" description="DUF2828" evidence="2">
    <location>
        <begin position="332"/>
        <end position="529"/>
    </location>
</feature>
<evidence type="ECO:0000256" key="1">
    <source>
        <dbReference type="SAM" id="MobiDB-lite"/>
    </source>
</evidence>
<dbReference type="AlphaFoldDB" id="A0A6G1K9H3"/>
<dbReference type="Proteomes" id="UP000799428">
    <property type="component" value="Unassembled WGS sequence"/>
</dbReference>
<feature type="region of interest" description="Disordered" evidence="1">
    <location>
        <begin position="66"/>
        <end position="92"/>
    </location>
</feature>
<keyword evidence="5" id="KW-1185">Reference proteome</keyword>
<sequence>MASEEQKDGGVTTKHSVINSTFPVLLPKDPALFMPEAEFQEFVKKIVTNAHNPSFDALQEEVDIIDDRGTLPESTTDAGSRPKRRATSGAKNDRLQKSAFIDGLHKHAAHIRTTEDLAAENKTLTENADVTNISAGNHLVDLFYDLTENVARDKLEGLLENAWKEDALMTLKIIFNTRSIHLGKSDKHAAYKAFGWLAEKHPLTLLTSLKWLVRPVIQKKISKPDAKEGEKTESQVKIEDADDFVMIDADETDTSNTGLDKTHDVRFGVSHGYWKDILNILVFAAHNELKVTGKHKSLLNQRPDKTAAGKRKREWDPVKSKELRREKTKKQNECKKSDLKKLSLAAKWVPSFSEFHDKHTFVLSSIAEILFPNAEEICPDAGDRELYLRWAREAYRKTIGSPLRKALNIVERDITAKSDNPNIFAEDINYEKVPSLAMDRYTKLFIKKDFAGFSEYAKKVASGSANISGATLLPSTLIQKALKAGAVRTYINTRKNFNAIKASAEANVFRQVLDGQWKTLVQRVRESGIMESSIAVCDVSDSMKSPTFPDGTTPMHSSIGLSLLVAEVTAPPFGSSFITFSRSPTVVSLGGQQDTRGLIEKVTYMKNASWGYNTNFTAVFENLILPMAIKHNLKPEDMVKQVFVFSDMQFDHANGSTEHWTSAFERIKANFAAAGYEMPKLIFWNLAGHRTDKPVTMEDQSTALVSGYSQGMLKTFLEGGGFEDTEEEEEVEVQAVKGENGMEESVVKKKMDPLTLVRKAVSHAAYQMLEVVD</sequence>
<dbReference type="Pfam" id="PF11443">
    <property type="entry name" value="DUF2828"/>
    <property type="match status" value="1"/>
</dbReference>
<evidence type="ECO:0000313" key="4">
    <source>
        <dbReference type="EMBL" id="KAF2709464.1"/>
    </source>
</evidence>
<dbReference type="PANTHER" id="PTHR31373">
    <property type="entry name" value="OS06G0652100 PROTEIN"/>
    <property type="match status" value="1"/>
</dbReference>